<dbReference type="NCBIfam" id="TIGR00784">
    <property type="entry name" value="citMHS"/>
    <property type="match status" value="1"/>
</dbReference>
<dbReference type="Proteomes" id="UP000661435">
    <property type="component" value="Unassembled WGS sequence"/>
</dbReference>
<organism evidence="8 9">
    <name type="scientific">Lawsonibacter hominis</name>
    <dbReference type="NCBI Taxonomy" id="2763053"/>
    <lineage>
        <taxon>Bacteria</taxon>
        <taxon>Bacillati</taxon>
        <taxon>Bacillota</taxon>
        <taxon>Clostridia</taxon>
        <taxon>Eubacteriales</taxon>
        <taxon>Oscillospiraceae</taxon>
        <taxon>Lawsonibacter</taxon>
    </lineage>
</organism>
<keyword evidence="9" id="KW-1185">Reference proteome</keyword>
<dbReference type="GO" id="GO:0016020">
    <property type="term" value="C:membrane"/>
    <property type="evidence" value="ECO:0007669"/>
    <property type="project" value="UniProtKB-SubCell"/>
</dbReference>
<evidence type="ECO:0000256" key="6">
    <source>
        <dbReference type="SAM" id="Phobius"/>
    </source>
</evidence>
<comment type="subcellular location">
    <subcellularLocation>
        <location evidence="1">Membrane</location>
        <topology evidence="1">Multi-pass membrane protein</topology>
    </subcellularLocation>
</comment>
<feature type="transmembrane region" description="Helical" evidence="6">
    <location>
        <begin position="59"/>
        <end position="82"/>
    </location>
</feature>
<evidence type="ECO:0000256" key="5">
    <source>
        <dbReference type="ARBA" id="ARBA00023136"/>
    </source>
</evidence>
<evidence type="ECO:0000256" key="2">
    <source>
        <dbReference type="ARBA" id="ARBA00022448"/>
    </source>
</evidence>
<evidence type="ECO:0000256" key="3">
    <source>
        <dbReference type="ARBA" id="ARBA00022692"/>
    </source>
</evidence>
<feature type="transmembrane region" description="Helical" evidence="6">
    <location>
        <begin position="287"/>
        <end position="309"/>
    </location>
</feature>
<feature type="transmembrane region" description="Helical" evidence="6">
    <location>
        <begin position="141"/>
        <end position="160"/>
    </location>
</feature>
<dbReference type="InterPro" id="IPR014738">
    <property type="entry name" value="Citrate_transporter"/>
</dbReference>
<name>A0A8J6J087_9FIRM</name>
<accession>A0A8J6J087</accession>
<feature type="transmembrane region" description="Helical" evidence="6">
    <location>
        <begin position="419"/>
        <end position="437"/>
    </location>
</feature>
<dbReference type="EMBL" id="JACOPP010000006">
    <property type="protein sequence ID" value="MBC5733312.1"/>
    <property type="molecule type" value="Genomic_DNA"/>
</dbReference>
<feature type="transmembrane region" description="Helical" evidence="6">
    <location>
        <begin position="102"/>
        <end position="129"/>
    </location>
</feature>
<keyword evidence="5 6" id="KW-0472">Membrane</keyword>
<dbReference type="InterPro" id="IPR004680">
    <property type="entry name" value="Cit_transptr-like_dom"/>
</dbReference>
<evidence type="ECO:0000256" key="1">
    <source>
        <dbReference type="ARBA" id="ARBA00004141"/>
    </source>
</evidence>
<feature type="transmembrane region" description="Helical" evidence="6">
    <location>
        <begin position="259"/>
        <end position="275"/>
    </location>
</feature>
<feature type="domain" description="Citrate transporter-like" evidence="7">
    <location>
        <begin position="18"/>
        <end position="382"/>
    </location>
</feature>
<keyword evidence="2" id="KW-0813">Transport</keyword>
<feature type="transmembrane region" description="Helical" evidence="6">
    <location>
        <begin position="321"/>
        <end position="342"/>
    </location>
</feature>
<keyword evidence="3 6" id="KW-0812">Transmembrane</keyword>
<dbReference type="Pfam" id="PF03600">
    <property type="entry name" value="CitMHS"/>
    <property type="match status" value="1"/>
</dbReference>
<feature type="transmembrane region" description="Helical" evidence="6">
    <location>
        <begin position="180"/>
        <end position="200"/>
    </location>
</feature>
<evidence type="ECO:0000313" key="9">
    <source>
        <dbReference type="Proteomes" id="UP000661435"/>
    </source>
</evidence>
<feature type="transmembrane region" description="Helical" evidence="6">
    <location>
        <begin position="354"/>
        <end position="381"/>
    </location>
</feature>
<evidence type="ECO:0000256" key="4">
    <source>
        <dbReference type="ARBA" id="ARBA00022989"/>
    </source>
</evidence>
<gene>
    <name evidence="8" type="ORF">H8S57_06185</name>
</gene>
<protein>
    <submittedName>
        <fullName evidence="8">Citrate transporter</fullName>
    </submittedName>
</protein>
<dbReference type="RefSeq" id="WP_186907215.1">
    <property type="nucleotide sequence ID" value="NZ_JACOPP010000006.1"/>
</dbReference>
<proteinExistence type="predicted"/>
<feature type="transmembrane region" description="Helical" evidence="6">
    <location>
        <begin position="29"/>
        <end position="52"/>
    </location>
</feature>
<reference evidence="8" key="1">
    <citation type="submission" date="2020-08" db="EMBL/GenBank/DDBJ databases">
        <title>Genome public.</title>
        <authorList>
            <person name="Liu C."/>
            <person name="Sun Q."/>
        </authorList>
    </citation>
    <scope>NUCLEOTIDE SEQUENCE</scope>
    <source>
        <strain evidence="8">NSJ-51</strain>
    </source>
</reference>
<keyword evidence="4 6" id="KW-1133">Transmembrane helix</keyword>
<sequence>MELWLSIVGFLVVIGIIVSIMTKKLSTMVALSVIPLIGAILVGQFTSIPAYLAAGISKVAVNGVMFVFAILFFGTMMTAGAFDPIVKFIIKCCRGNPLYVCIGTYVLSIVGHLDGSATTTVLLVCGAMIPIYQKMHMRLRNLAAILAMAAGLMNISPWGGPTLRAATVMEADLTEFFQPMLVPILITIAVGLIPVVLLGLSETKRLKAEGFDYAGVSTEHHAEELSEEERSLLRPKLTVINLILIVLVVGLMISGILTPGAAFLTGTALAWLLNYRKLADQQKIIRLHGANVVFVVSALYGAGVLMGVLTESGMAAAMANTLVSLIPASMTKFVPILVGVFATPLSLVFDADTFYYGILPVLTQSATAMGLSGAGICYAALVGQLTLGWAITPLTPATLLMTGMCDLDLGEHQRYTIKFVWPLSIVLLILLTVFGLIL</sequence>
<evidence type="ECO:0000259" key="7">
    <source>
        <dbReference type="Pfam" id="PF03600"/>
    </source>
</evidence>
<feature type="transmembrane region" description="Helical" evidence="6">
    <location>
        <begin position="387"/>
        <end position="407"/>
    </location>
</feature>
<dbReference type="AlphaFoldDB" id="A0A8J6J087"/>
<dbReference type="GO" id="GO:0015137">
    <property type="term" value="F:citrate transmembrane transporter activity"/>
    <property type="evidence" value="ECO:0007669"/>
    <property type="project" value="InterPro"/>
</dbReference>
<evidence type="ECO:0000313" key="8">
    <source>
        <dbReference type="EMBL" id="MBC5733312.1"/>
    </source>
</evidence>
<comment type="caution">
    <text evidence="8">The sequence shown here is derived from an EMBL/GenBank/DDBJ whole genome shotgun (WGS) entry which is preliminary data.</text>
</comment>